<evidence type="ECO:0000313" key="1">
    <source>
        <dbReference type="Proteomes" id="UP000887575"/>
    </source>
</evidence>
<organism evidence="1 2">
    <name type="scientific">Mesorhabditis belari</name>
    <dbReference type="NCBI Taxonomy" id="2138241"/>
    <lineage>
        <taxon>Eukaryota</taxon>
        <taxon>Metazoa</taxon>
        <taxon>Ecdysozoa</taxon>
        <taxon>Nematoda</taxon>
        <taxon>Chromadorea</taxon>
        <taxon>Rhabditida</taxon>
        <taxon>Rhabditina</taxon>
        <taxon>Rhabditomorpha</taxon>
        <taxon>Rhabditoidea</taxon>
        <taxon>Rhabditidae</taxon>
        <taxon>Mesorhabditinae</taxon>
        <taxon>Mesorhabditis</taxon>
    </lineage>
</organism>
<name>A0AAF3EDP0_9BILA</name>
<dbReference type="Proteomes" id="UP000887575">
    <property type="component" value="Unassembled WGS sequence"/>
</dbReference>
<accession>A0AAF3EDP0</accession>
<evidence type="ECO:0000313" key="2">
    <source>
        <dbReference type="WBParaSite" id="MBELARI_LOCUS12061"/>
    </source>
</evidence>
<proteinExistence type="predicted"/>
<sequence>MPRHICIKSKDRLDGWNYNWIPIATDDSPYARMVKEIEEKEKFVQQYYLANQEQFADVRTLQGQMRMEDSTGVHGGSFVLHSNTHAREHIIRHLVRAFLVLARAINEGHFNVNTLLTVSLKVDSNWKVYCNRVKLDMSDSIYLVDVLKNIQRSFKRSHCMHYSLKFKSHVASYLSQLREFQKTKPFDSPLRTTTEQIDDVLRKLKPIFHHYSVKTTADFLKATSVDNLKAVDYITLTCNPKNQEPRYISCESKEPLGGWNNGWKPTTTKRKPSYAKLLKERSDQAKLVQDRYTEKKKQKRYTVEAMYEQDGQMRLEDSTGVRGGVFVFYSQRFQPGHLAQGFWVLAKALNSGRFNINETVTITLENCRSKGKRDERRLELRVDSPGSLSVVLKNVQRIFEQNNCKEYKLHFKTNVACYLCALPEFEKQYAKFDDPLQGNTEILDELIQDLQKAGC</sequence>
<keyword evidence="1" id="KW-1185">Reference proteome</keyword>
<reference evidence="2" key="1">
    <citation type="submission" date="2024-02" db="UniProtKB">
        <authorList>
            <consortium name="WormBaseParasite"/>
        </authorList>
    </citation>
    <scope>IDENTIFICATION</scope>
</reference>
<dbReference type="AlphaFoldDB" id="A0AAF3EDP0"/>
<dbReference type="WBParaSite" id="MBELARI_LOCUS12061">
    <property type="protein sequence ID" value="MBELARI_LOCUS12061"/>
    <property type="gene ID" value="MBELARI_LOCUS12061"/>
</dbReference>
<protein>
    <submittedName>
        <fullName evidence="2">Uncharacterized protein</fullName>
    </submittedName>
</protein>